<evidence type="ECO:0000256" key="1">
    <source>
        <dbReference type="SAM" id="Phobius"/>
    </source>
</evidence>
<reference evidence="4" key="1">
    <citation type="journal article" date="2011" name="Genome Biol.">
        <title>Comparative genomics of the social amoebae Dictyostelium discoideum and Dictyostelium purpureum.</title>
        <authorList>
            <consortium name="US DOE Joint Genome Institute (JGI-PGF)"/>
            <person name="Sucgang R."/>
            <person name="Kuo A."/>
            <person name="Tian X."/>
            <person name="Salerno W."/>
            <person name="Parikh A."/>
            <person name="Feasley C.L."/>
            <person name="Dalin E."/>
            <person name="Tu H."/>
            <person name="Huang E."/>
            <person name="Barry K."/>
            <person name="Lindquist E."/>
            <person name="Shapiro H."/>
            <person name="Bruce D."/>
            <person name="Schmutz J."/>
            <person name="Salamov A."/>
            <person name="Fey P."/>
            <person name="Gaudet P."/>
            <person name="Anjard C."/>
            <person name="Babu M.M."/>
            <person name="Basu S."/>
            <person name="Bushmanova Y."/>
            <person name="van der Wel H."/>
            <person name="Katoh-Kurasawa M."/>
            <person name="Dinh C."/>
            <person name="Coutinho P.M."/>
            <person name="Saito T."/>
            <person name="Elias M."/>
            <person name="Schaap P."/>
            <person name="Kay R.R."/>
            <person name="Henrissat B."/>
            <person name="Eichinger L."/>
            <person name="Rivero F."/>
            <person name="Putnam N.H."/>
            <person name="West C.M."/>
            <person name="Loomis W.F."/>
            <person name="Chisholm R.L."/>
            <person name="Shaulsky G."/>
            <person name="Strassmann J.E."/>
            <person name="Queller D.C."/>
            <person name="Kuspa A."/>
            <person name="Grigoriev I.V."/>
        </authorList>
    </citation>
    <scope>NUCLEOTIDE SEQUENCE [LARGE SCALE GENOMIC DNA]</scope>
    <source>
        <strain evidence="4">QSDP1</strain>
    </source>
</reference>
<protein>
    <submittedName>
        <fullName evidence="3">Uncharacterized protein</fullName>
    </submittedName>
</protein>
<dbReference type="PANTHER" id="PTHR31318">
    <property type="entry name" value="EXPRESSED PROTEIN-RELATED"/>
    <property type="match status" value="1"/>
</dbReference>
<dbReference type="KEGG" id="dpp:DICPUDRAFT_156675"/>
<dbReference type="OMA" id="ININHET"/>
<name>F0ZX47_DICPU</name>
<keyword evidence="1" id="KW-0812">Transmembrane</keyword>
<keyword evidence="1" id="KW-0472">Membrane</keyword>
<keyword evidence="1" id="KW-1133">Transmembrane helix</keyword>
<dbReference type="PANTHER" id="PTHR31318:SF2">
    <property type="entry name" value="PECTIN LYASE-LIKE FAMILY PROTEIN-RELATED"/>
    <property type="match status" value="1"/>
</dbReference>
<keyword evidence="2" id="KW-0732">Signal</keyword>
<gene>
    <name evidence="3" type="ORF">DICPUDRAFT_156675</name>
</gene>
<keyword evidence="4" id="KW-1185">Reference proteome</keyword>
<dbReference type="AlphaFoldDB" id="F0ZX47"/>
<evidence type="ECO:0000313" key="4">
    <source>
        <dbReference type="Proteomes" id="UP000001064"/>
    </source>
</evidence>
<proteinExistence type="predicted"/>
<evidence type="ECO:0000256" key="2">
    <source>
        <dbReference type="SAM" id="SignalP"/>
    </source>
</evidence>
<evidence type="ECO:0000313" key="3">
    <source>
        <dbReference type="EMBL" id="EGC31490.1"/>
    </source>
</evidence>
<dbReference type="InParanoid" id="F0ZX47"/>
<dbReference type="RefSeq" id="XP_003291995.1">
    <property type="nucleotide sequence ID" value="XM_003291947.1"/>
</dbReference>
<dbReference type="VEuPathDB" id="AmoebaDB:DICPUDRAFT_156675"/>
<feature type="chain" id="PRO_5003262877" evidence="2">
    <location>
        <begin position="25"/>
        <end position="587"/>
    </location>
</feature>
<feature type="transmembrane region" description="Helical" evidence="1">
    <location>
        <begin position="558"/>
        <end position="582"/>
    </location>
</feature>
<dbReference type="GeneID" id="10505733"/>
<accession>F0ZX47</accession>
<organism evidence="3 4">
    <name type="scientific">Dictyostelium purpureum</name>
    <name type="common">Slime mold</name>
    <dbReference type="NCBI Taxonomy" id="5786"/>
    <lineage>
        <taxon>Eukaryota</taxon>
        <taxon>Amoebozoa</taxon>
        <taxon>Evosea</taxon>
        <taxon>Eumycetozoa</taxon>
        <taxon>Dictyostelia</taxon>
        <taxon>Dictyosteliales</taxon>
        <taxon>Dictyosteliaceae</taxon>
        <taxon>Dictyostelium</taxon>
    </lineage>
</organism>
<feature type="signal peptide" evidence="2">
    <location>
        <begin position="1"/>
        <end position="24"/>
    </location>
</feature>
<sequence length="587" mass="67842">MIKLFLIFLINLLFLYENIYFVSSLECYVDVNSNINYNNGECGCVTTTNPNTPPCKSFLETGIKIREFIRINKADNNNYSFLKLFEKLTIIISDGIYYVNNNNLLGDIDTFNEIVIQNYHSFKFNSSDSPSQVFIDGGNSSPNQYFLSSNINKLVGLSYPNIFLINSINFINWKSNNINPVNWNNQYILNFQSTNKEFNKVLIVNSSFNNIKNIGIVSVVNKITTKIPLDRGNSPMFQCDFCNFTNINYNNNNKSPLQFNNLKVIFTYSFFNNNTISSKSFINNEIGVINGTNFSYYLTHFFSSVFYNNTIINNNQYNNYNNSFSQNIDTVNSFISVKNSLLYFNFNIVNNNTGSIITFDGNQDQIDTLQQGNNIYFLFDNNLFSSNKIINYNNNNYEYSLINLHKSHYDYINYRSLFSNSIFQNNQIFNNNNYLVISKSFSIEFANITIENPLLFPPTLQNNYKFIFSKNSFIIITNSYILSNSLVCGNLSNIHIKGSKISLDFSNLYRCLNCHYNIEILDTLNGEALRSYEFTTSYDTTDPHTNNPAKPNIDHYKLYLKIIISIILLIITTALIYLCFFLNIPNN</sequence>
<dbReference type="EMBL" id="GL871251">
    <property type="protein sequence ID" value="EGC31490.1"/>
    <property type="molecule type" value="Genomic_DNA"/>
</dbReference>
<dbReference type="Proteomes" id="UP000001064">
    <property type="component" value="Unassembled WGS sequence"/>
</dbReference>